<proteinExistence type="predicted"/>
<protein>
    <submittedName>
        <fullName evidence="2">Uncharacterized protein</fullName>
    </submittedName>
</protein>
<name>A0A4C1SDT6_EUMVA</name>
<feature type="region of interest" description="Disordered" evidence="1">
    <location>
        <begin position="53"/>
        <end position="94"/>
    </location>
</feature>
<feature type="compositionally biased region" description="Basic and acidic residues" evidence="1">
    <location>
        <begin position="63"/>
        <end position="74"/>
    </location>
</feature>
<feature type="compositionally biased region" description="Basic and acidic residues" evidence="1">
    <location>
        <begin position="84"/>
        <end position="94"/>
    </location>
</feature>
<accession>A0A4C1SDT6</accession>
<reference evidence="2 3" key="1">
    <citation type="journal article" date="2019" name="Commun. Biol.">
        <title>The bagworm genome reveals a unique fibroin gene that provides high tensile strength.</title>
        <authorList>
            <person name="Kono N."/>
            <person name="Nakamura H."/>
            <person name="Ohtoshi R."/>
            <person name="Tomita M."/>
            <person name="Numata K."/>
            <person name="Arakawa K."/>
        </authorList>
    </citation>
    <scope>NUCLEOTIDE SEQUENCE [LARGE SCALE GENOMIC DNA]</scope>
</reference>
<gene>
    <name evidence="2" type="ORF">EVAR_72316_1</name>
</gene>
<sequence>MRNKSQSTEVFEQPHEEGTIYLYGGRRRVAKAPSTTNIYDRVKHLNRQAQKYNSRLNLPQPEQRGKHNNNDHDTLNLIPPLRYGEAKRMNKDVV</sequence>
<keyword evidence="3" id="KW-1185">Reference proteome</keyword>
<dbReference type="Proteomes" id="UP000299102">
    <property type="component" value="Unassembled WGS sequence"/>
</dbReference>
<evidence type="ECO:0000256" key="1">
    <source>
        <dbReference type="SAM" id="MobiDB-lite"/>
    </source>
</evidence>
<dbReference type="AlphaFoldDB" id="A0A4C1SDT6"/>
<dbReference type="EMBL" id="BGZK01009905">
    <property type="protein sequence ID" value="GBP00026.1"/>
    <property type="molecule type" value="Genomic_DNA"/>
</dbReference>
<comment type="caution">
    <text evidence="2">The sequence shown here is derived from an EMBL/GenBank/DDBJ whole genome shotgun (WGS) entry which is preliminary data.</text>
</comment>
<organism evidence="2 3">
    <name type="scientific">Eumeta variegata</name>
    <name type="common">Bagworm moth</name>
    <name type="synonym">Eumeta japonica</name>
    <dbReference type="NCBI Taxonomy" id="151549"/>
    <lineage>
        <taxon>Eukaryota</taxon>
        <taxon>Metazoa</taxon>
        <taxon>Ecdysozoa</taxon>
        <taxon>Arthropoda</taxon>
        <taxon>Hexapoda</taxon>
        <taxon>Insecta</taxon>
        <taxon>Pterygota</taxon>
        <taxon>Neoptera</taxon>
        <taxon>Endopterygota</taxon>
        <taxon>Lepidoptera</taxon>
        <taxon>Glossata</taxon>
        <taxon>Ditrysia</taxon>
        <taxon>Tineoidea</taxon>
        <taxon>Psychidae</taxon>
        <taxon>Oiketicinae</taxon>
        <taxon>Eumeta</taxon>
    </lineage>
</organism>
<evidence type="ECO:0000313" key="2">
    <source>
        <dbReference type="EMBL" id="GBP00026.1"/>
    </source>
</evidence>
<evidence type="ECO:0000313" key="3">
    <source>
        <dbReference type="Proteomes" id="UP000299102"/>
    </source>
</evidence>